<reference evidence="2 3" key="1">
    <citation type="submission" date="2024-04" db="EMBL/GenBank/DDBJ databases">
        <title>Defined microbial consortia suppress multidrug-resistant proinflammatory Enterobacteriaceae via ecological control.</title>
        <authorList>
            <person name="Furuichi M."/>
            <person name="Kawaguchi T."/>
            <person name="Pust M."/>
            <person name="Yasuma K."/>
            <person name="Plichta D."/>
            <person name="Hasegawa N."/>
            <person name="Ohya T."/>
            <person name="Bhattarai S."/>
            <person name="Sasajima S."/>
            <person name="Aoto Y."/>
            <person name="Tuganbaev T."/>
            <person name="Yaginuma M."/>
            <person name="Ueda M."/>
            <person name="Okahashi N."/>
            <person name="Amafuji K."/>
            <person name="Kiridooshi Y."/>
            <person name="Sugita K."/>
            <person name="Strazar M."/>
            <person name="Skelly A."/>
            <person name="Suda W."/>
            <person name="Hattori M."/>
            <person name="Nakamoto N."/>
            <person name="Caballero S."/>
            <person name="Norman J."/>
            <person name="Olle B."/>
            <person name="Tanoue T."/>
            <person name="Arita M."/>
            <person name="Bucci V."/>
            <person name="Atarashi K."/>
            <person name="Xavier R."/>
            <person name="Honda K."/>
        </authorList>
    </citation>
    <scope>NUCLEOTIDE SEQUENCE [LARGE SCALE GENOMIC DNA]</scope>
    <source>
        <strain evidence="3">k34-0107-D12</strain>
    </source>
</reference>
<evidence type="ECO:0008006" key="4">
    <source>
        <dbReference type="Google" id="ProtNLM"/>
    </source>
</evidence>
<keyword evidence="3" id="KW-1185">Reference proteome</keyword>
<keyword evidence="1" id="KW-0812">Transmembrane</keyword>
<proteinExistence type="predicted"/>
<sequence length="71" mass="7823">MELQTKLFLYLILLMGSLSYIGLDFILIIYALGDPTVKKNKRIIVALVGIVALWAFAYTAFAVIKAGGPFN</sequence>
<feature type="transmembrane region" description="Helical" evidence="1">
    <location>
        <begin position="43"/>
        <end position="64"/>
    </location>
</feature>
<dbReference type="RefSeq" id="WP_390424360.1">
    <property type="nucleotide sequence ID" value="NZ_BAABZQ010000001.1"/>
</dbReference>
<protein>
    <recommendedName>
        <fullName evidence="4">Cardiolipin synthase N-terminal domain-containing protein</fullName>
    </recommendedName>
</protein>
<comment type="caution">
    <text evidence="2">The sequence shown here is derived from an EMBL/GenBank/DDBJ whole genome shotgun (WGS) entry which is preliminary data.</text>
</comment>
<evidence type="ECO:0000256" key="1">
    <source>
        <dbReference type="SAM" id="Phobius"/>
    </source>
</evidence>
<keyword evidence="1" id="KW-0472">Membrane</keyword>
<feature type="transmembrane region" description="Helical" evidence="1">
    <location>
        <begin position="7"/>
        <end position="31"/>
    </location>
</feature>
<evidence type="ECO:0000313" key="2">
    <source>
        <dbReference type="EMBL" id="GAA6500457.1"/>
    </source>
</evidence>
<gene>
    <name evidence="2" type="ORF">K340107D12_32730</name>
</gene>
<dbReference type="Proteomes" id="UP001600941">
    <property type="component" value="Unassembled WGS sequence"/>
</dbReference>
<evidence type="ECO:0000313" key="3">
    <source>
        <dbReference type="Proteomes" id="UP001600941"/>
    </source>
</evidence>
<name>A0ABQ0BV90_9FIRM</name>
<dbReference type="EMBL" id="BAABZQ010000001">
    <property type="protein sequence ID" value="GAA6500457.1"/>
    <property type="molecule type" value="Genomic_DNA"/>
</dbReference>
<keyword evidence="1" id="KW-1133">Transmembrane helix</keyword>
<organism evidence="2 3">
    <name type="scientific">Blautia parvula</name>
    <dbReference type="NCBI Taxonomy" id="2877527"/>
    <lineage>
        <taxon>Bacteria</taxon>
        <taxon>Bacillati</taxon>
        <taxon>Bacillota</taxon>
        <taxon>Clostridia</taxon>
        <taxon>Lachnospirales</taxon>
        <taxon>Lachnospiraceae</taxon>
        <taxon>Blautia</taxon>
    </lineage>
</organism>
<accession>A0ABQ0BV90</accession>